<evidence type="ECO:0000313" key="3">
    <source>
        <dbReference type="Proteomes" id="UP001220610"/>
    </source>
</evidence>
<organism evidence="2 3">
    <name type="scientific">Candidatus Pseudobacter hemicellulosilyticus</name>
    <dbReference type="NCBI Taxonomy" id="3121375"/>
    <lineage>
        <taxon>Bacteria</taxon>
        <taxon>Pseudomonadati</taxon>
        <taxon>Bacteroidota</taxon>
        <taxon>Chitinophagia</taxon>
        <taxon>Chitinophagales</taxon>
        <taxon>Chitinophagaceae</taxon>
        <taxon>Pseudobacter</taxon>
    </lineage>
</organism>
<feature type="signal peptide" evidence="1">
    <location>
        <begin position="1"/>
        <end position="24"/>
    </location>
</feature>
<name>A0AAJ6BDW5_9BACT</name>
<dbReference type="AlphaFoldDB" id="A0AAJ6BDW5"/>
<dbReference type="SUPFAM" id="SSF56935">
    <property type="entry name" value="Porins"/>
    <property type="match status" value="1"/>
</dbReference>
<keyword evidence="1" id="KW-0732">Signal</keyword>
<feature type="chain" id="PRO_5042561037" description="Capsule assembly protein Wzi" evidence="1">
    <location>
        <begin position="25"/>
        <end position="567"/>
    </location>
</feature>
<proteinExistence type="predicted"/>
<evidence type="ECO:0008006" key="4">
    <source>
        <dbReference type="Google" id="ProtNLM"/>
    </source>
</evidence>
<evidence type="ECO:0000256" key="1">
    <source>
        <dbReference type="SAM" id="SignalP"/>
    </source>
</evidence>
<accession>A0AAJ6BDW5</accession>
<evidence type="ECO:0000313" key="2">
    <source>
        <dbReference type="EMBL" id="WEK33423.1"/>
    </source>
</evidence>
<dbReference type="EMBL" id="CP119311">
    <property type="protein sequence ID" value="WEK33423.1"/>
    <property type="molecule type" value="Genomic_DNA"/>
</dbReference>
<dbReference type="Proteomes" id="UP001220610">
    <property type="component" value="Chromosome"/>
</dbReference>
<protein>
    <recommendedName>
        <fullName evidence="4">Capsule assembly protein Wzi</fullName>
    </recommendedName>
</protein>
<sequence length="567" mass="63943">MYSQLTRKLYLLLLALAGLYPARAQDIEKLDLKKPFRLSGSVNLQLESYSASGIDNRKKPFSWMISGAPVLSILGVDMPFSFLFSNFENHYYQPFNQYGISPRYKWATLHAGYRNVHFSPYTLAGYRMLGGGLELNPKGLRFGFMYGRLNRSTELDSAQFANPLAYRPTPAYTRMAYAVKLGVGNEKNYFDISYLKGWDKENSLDSKFRDSLPPADNHVIGFSWKLSFLKHFTWQTDLGLSHYTIDTYSDPLQLDSSDPKILRRLADIFDTRITSQLLTAGETRLSYAGKWFGLGLQYKRIDPDYQSMGAYFFQSDMQQFSVLPSLRLKNGRLLINGSVGWQQDNLNLQKISTSKRFTGNASVNYNPSQVFGLSASYTNFGITRNPLRTGPADELFKQVSQSVMLAPYLNFMDGSTARNIQLVGSWQSLNSPVQSINTSPDQHTLFGTLVYSHTWLKQQLSVNASANYNNTHLSAGDIGSVGGGLGGAVPFLKQRMLLSANATYNNNRFNGQSNGYTLNADLGLRFRLIRQNSVQLLFNYLKNEAKDQTVVQTFDEKTVRVSYGLSF</sequence>
<gene>
    <name evidence="2" type="ORF">P0Y53_13105</name>
</gene>
<reference evidence="2" key="1">
    <citation type="submission" date="2023-03" db="EMBL/GenBank/DDBJ databases">
        <title>Andean soil-derived lignocellulolytic bacterial consortium as a source of novel taxa and putative plastic-active enzymes.</title>
        <authorList>
            <person name="Diaz-Garcia L."/>
            <person name="Chuvochina M."/>
            <person name="Feuerriegel G."/>
            <person name="Bunk B."/>
            <person name="Sproer C."/>
            <person name="Streit W.R."/>
            <person name="Rodriguez L.M."/>
            <person name="Overmann J."/>
            <person name="Jimenez D.J."/>
        </authorList>
    </citation>
    <scope>NUCLEOTIDE SEQUENCE</scope>
    <source>
        <strain evidence="2">MAG 7</strain>
    </source>
</reference>